<dbReference type="Pfam" id="PF13525">
    <property type="entry name" value="YfiO"/>
    <property type="match status" value="1"/>
</dbReference>
<evidence type="ECO:0000313" key="5">
    <source>
        <dbReference type="Proteomes" id="UP000534783"/>
    </source>
</evidence>
<comment type="caution">
    <text evidence="4">The sequence shown here is derived from an EMBL/GenBank/DDBJ whole genome shotgun (WGS) entry which is preliminary data.</text>
</comment>
<keyword evidence="2" id="KW-0472">Membrane</keyword>
<reference evidence="4 5" key="1">
    <citation type="journal article" date="2020" name="Nature">
        <title>Bacterial chemolithoautotrophy via manganese oxidation.</title>
        <authorList>
            <person name="Yu H."/>
            <person name="Leadbetter J.R."/>
        </authorList>
    </citation>
    <scope>NUCLEOTIDE SEQUENCE [LARGE SCALE GENOMIC DNA]</scope>
    <source>
        <strain evidence="4 5">Mn-1</strain>
    </source>
</reference>
<protein>
    <submittedName>
        <fullName evidence="4">Tetratricopeptide repeat protein</fullName>
    </submittedName>
</protein>
<organism evidence="4 5">
    <name type="scientific">Candidatus Manganitrophus noduliformans</name>
    <dbReference type="NCBI Taxonomy" id="2606439"/>
    <lineage>
        <taxon>Bacteria</taxon>
        <taxon>Pseudomonadati</taxon>
        <taxon>Nitrospirota</taxon>
        <taxon>Nitrospiria</taxon>
        <taxon>Candidatus Troglogloeales</taxon>
        <taxon>Candidatus Manganitrophaceae</taxon>
        <taxon>Candidatus Manganitrophus</taxon>
    </lineage>
</organism>
<dbReference type="InterPro" id="IPR011990">
    <property type="entry name" value="TPR-like_helical_dom_sf"/>
</dbReference>
<keyword evidence="2" id="KW-1133">Transmembrane helix</keyword>
<proteinExistence type="predicted"/>
<dbReference type="Proteomes" id="UP000534783">
    <property type="component" value="Unassembled WGS sequence"/>
</dbReference>
<sequence length="470" mass="53720">MICRITLHGVPPFSPEPPSPRRSSKGFSARHLSPFSIRIRTLLGMFFRVFVIGFFFAAFISGCVRPPTRTIQTDDQGWAELVEGIRSFEASRYSEAKQRFLRIIASYPGSPLLSEAQWLLARTYDAAGEKPEAIRELRLFLRNYPKSLHEEEARFLLSRLDQPDQKIVAVIWSPLSGWEMEDYLRAFRRRANAVIIPVFNNSPGRSGVFFQASGAPVLADRLREWTETARRVGFRVVAVLPIREMRWATQARPEWRDIRYDPNKQDLHSIEKLDLFNTEVKEMVLDLYRDLARYPIDGVYISDLSYGSEEGWTPSAIRLYESLFSESIDPGSVAAGSVGRTRDGRGSQFWHWIGWRSRFLSDFVKDLQTEIRLHRPDMLWGAVFPEIVLTHPVKGLAETSVDLLDIKRAENDIHLIFPQSAPGGVAHLADTMSKYAIRPEDVWLQPTSNDRALLSEVMRSPFQGIILPSP</sequence>
<dbReference type="AlphaFoldDB" id="A0A7X6IDW6"/>
<feature type="domain" description="Outer membrane lipoprotein BamD-like" evidence="3">
    <location>
        <begin position="83"/>
        <end position="157"/>
    </location>
</feature>
<dbReference type="EMBL" id="VTOW01000010">
    <property type="protein sequence ID" value="NKE73720.1"/>
    <property type="molecule type" value="Genomic_DNA"/>
</dbReference>
<accession>A0A7X6IDW6</accession>
<evidence type="ECO:0000256" key="1">
    <source>
        <dbReference type="ARBA" id="ARBA00022729"/>
    </source>
</evidence>
<gene>
    <name evidence="4" type="ORF">MNODULE_23475</name>
</gene>
<dbReference type="Gene3D" id="3.20.20.80">
    <property type="entry name" value="Glycosidases"/>
    <property type="match status" value="1"/>
</dbReference>
<dbReference type="InterPro" id="IPR039565">
    <property type="entry name" value="BamD-like"/>
</dbReference>
<keyword evidence="1" id="KW-0732">Signal</keyword>
<keyword evidence="5" id="KW-1185">Reference proteome</keyword>
<name>A0A7X6IDW6_9BACT</name>
<evidence type="ECO:0000313" key="4">
    <source>
        <dbReference type="EMBL" id="NKE73720.1"/>
    </source>
</evidence>
<feature type="transmembrane region" description="Helical" evidence="2">
    <location>
        <begin position="42"/>
        <end position="62"/>
    </location>
</feature>
<evidence type="ECO:0000256" key="2">
    <source>
        <dbReference type="SAM" id="Phobius"/>
    </source>
</evidence>
<keyword evidence="2" id="KW-0812">Transmembrane</keyword>
<evidence type="ECO:0000259" key="3">
    <source>
        <dbReference type="Pfam" id="PF13525"/>
    </source>
</evidence>
<dbReference type="SUPFAM" id="SSF48452">
    <property type="entry name" value="TPR-like"/>
    <property type="match status" value="1"/>
</dbReference>
<dbReference type="Gene3D" id="1.25.40.10">
    <property type="entry name" value="Tetratricopeptide repeat domain"/>
    <property type="match status" value="1"/>
</dbReference>